<dbReference type="Proteomes" id="UP000198620">
    <property type="component" value="Unassembled WGS sequence"/>
</dbReference>
<name>A0A1H7GKW3_9PROT</name>
<dbReference type="PROSITE" id="PS51257">
    <property type="entry name" value="PROKAR_LIPOPROTEIN"/>
    <property type="match status" value="1"/>
</dbReference>
<dbReference type="STRING" id="1233.SAMN05216387_101295"/>
<dbReference type="Pfam" id="PF14559">
    <property type="entry name" value="TPR_19"/>
    <property type="match status" value="1"/>
</dbReference>
<dbReference type="PANTHER" id="PTHR12558">
    <property type="entry name" value="CELL DIVISION CYCLE 16,23,27"/>
    <property type="match status" value="1"/>
</dbReference>
<dbReference type="Gene3D" id="1.25.40.10">
    <property type="entry name" value="Tetratricopeptide repeat domain"/>
    <property type="match status" value="2"/>
</dbReference>
<gene>
    <name evidence="3" type="ORF">SAMN05216387_101295</name>
</gene>
<evidence type="ECO:0000256" key="1">
    <source>
        <dbReference type="PROSITE-ProRule" id="PRU00339"/>
    </source>
</evidence>
<proteinExistence type="predicted"/>
<protein>
    <submittedName>
        <fullName evidence="3">Tetratricopeptide repeat-containing protein</fullName>
    </submittedName>
</protein>
<sequence length="575" mass="64391">MSLKIPGALLLLTFFAACTQMPAKTDVKANAGKPAEKSQAGQQKLPSQNLTEPILFDFLLAETALQRGDQDLAIRTYLKLARTTRDPRVAQRATEIALHSRQAMPALEAARIWVELEPDSVNARQTVAALLVNIDRLDEARPHLEKLLASEGGNVGEAFMQLNGVLIRNSNKNAIFELVKQLAQPYPDLPEAHFAVSQAAWFANQFDIAEAEMKKALALRPEWEIAAIYQGRILARTSNASAIEFFEDYLKRYPKANDTRITYARLLLAEKSYVKAREQFQQLLAENPGNADVAVAVGLLSLELRDYDVAELNFKKALELDYRDPGMVRFYLGGIYEKTQHPDRAMEAYRSVTSGNQYIPAQVRYALLLSKTGKINEALQHLQQVPVANDQQRAQLVIAEAQLLRESGAYQKAFRLLSNGLDKLPDSPELLYDHALAAEKIGKTDIMEKDLRKLIQLRPDHAHAYNALGYGLAEHSNRLGEALELIEKAIQLSPNDPYIMDSLGWVHYRMGNINQGLSFLRQAFGMNPDPEIAAHLGEVLWVQGTKEEAKEIWQSALKNHPGNEALLSTMKKFMK</sequence>
<keyword evidence="2" id="KW-0732">Signal</keyword>
<dbReference type="PROSITE" id="PS50005">
    <property type="entry name" value="TPR"/>
    <property type="match status" value="2"/>
</dbReference>
<dbReference type="OrthoDB" id="9766710at2"/>
<feature type="repeat" description="TPR" evidence="1">
    <location>
        <begin position="291"/>
        <end position="324"/>
    </location>
</feature>
<dbReference type="PANTHER" id="PTHR12558:SF13">
    <property type="entry name" value="CELL DIVISION CYCLE PROTEIN 27 HOMOLOG"/>
    <property type="match status" value="1"/>
</dbReference>
<dbReference type="EMBL" id="FOBH01000001">
    <property type="protein sequence ID" value="SEK38187.1"/>
    <property type="molecule type" value="Genomic_DNA"/>
</dbReference>
<dbReference type="InterPro" id="IPR019734">
    <property type="entry name" value="TPR_rpt"/>
</dbReference>
<feature type="signal peptide" evidence="2">
    <location>
        <begin position="1"/>
        <end position="23"/>
    </location>
</feature>
<evidence type="ECO:0000313" key="4">
    <source>
        <dbReference type="Proteomes" id="UP000198620"/>
    </source>
</evidence>
<feature type="chain" id="PRO_5011434227" evidence="2">
    <location>
        <begin position="24"/>
        <end position="575"/>
    </location>
</feature>
<accession>A0A1H7GKW3</accession>
<dbReference type="RefSeq" id="WP_090826281.1">
    <property type="nucleotide sequence ID" value="NZ_FOBH01000001.1"/>
</dbReference>
<dbReference type="AlphaFoldDB" id="A0A1H7GKW3"/>
<dbReference type="Pfam" id="PF13432">
    <property type="entry name" value="TPR_16"/>
    <property type="match status" value="3"/>
</dbReference>
<dbReference type="SUPFAM" id="SSF48452">
    <property type="entry name" value="TPR-like"/>
    <property type="match status" value="2"/>
</dbReference>
<reference evidence="3 4" key="1">
    <citation type="submission" date="2016-10" db="EMBL/GenBank/DDBJ databases">
        <authorList>
            <person name="de Groot N.N."/>
        </authorList>
    </citation>
    <scope>NUCLEOTIDE SEQUENCE [LARGE SCALE GENOMIC DNA]</scope>
    <source>
        <strain evidence="3 4">Nv1</strain>
    </source>
</reference>
<dbReference type="SMART" id="SM00028">
    <property type="entry name" value="TPR"/>
    <property type="match status" value="9"/>
</dbReference>
<evidence type="ECO:0000313" key="3">
    <source>
        <dbReference type="EMBL" id="SEK38187.1"/>
    </source>
</evidence>
<feature type="repeat" description="TPR" evidence="1">
    <location>
        <begin position="497"/>
        <end position="530"/>
    </location>
</feature>
<organism evidence="3 4">
    <name type="scientific">Nitrosovibrio tenuis</name>
    <dbReference type="NCBI Taxonomy" id="1233"/>
    <lineage>
        <taxon>Bacteria</taxon>
        <taxon>Pseudomonadati</taxon>
        <taxon>Pseudomonadota</taxon>
        <taxon>Betaproteobacteria</taxon>
        <taxon>Nitrosomonadales</taxon>
        <taxon>Nitrosomonadaceae</taxon>
        <taxon>Nitrosovibrio</taxon>
    </lineage>
</organism>
<dbReference type="InterPro" id="IPR011990">
    <property type="entry name" value="TPR-like_helical_dom_sf"/>
</dbReference>
<keyword evidence="1" id="KW-0802">TPR repeat</keyword>
<evidence type="ECO:0000256" key="2">
    <source>
        <dbReference type="SAM" id="SignalP"/>
    </source>
</evidence>
<keyword evidence="4" id="KW-1185">Reference proteome</keyword>